<sequence>MSFILGHPPKVVWIRLGNCSTAEVACILRAQAQAIHDVAADDESGFLALS</sequence>
<dbReference type="STRING" id="671143.DAMO_0709"/>
<accession>D5MLB3</accession>
<dbReference type="EMBL" id="FP565575">
    <property type="protein sequence ID" value="CBE67779.1"/>
    <property type="molecule type" value="Genomic_DNA"/>
</dbReference>
<reference evidence="2 3" key="1">
    <citation type="journal article" date="2010" name="Nature">
        <title>Nitrite-driven anaerobic methane oxidation by oxygenic bacteria.</title>
        <authorList>
            <person name="Ettwig K.F."/>
            <person name="Butler M.K."/>
            <person name="Le Paslier D."/>
            <person name="Pelletier E."/>
            <person name="Mangenot S."/>
            <person name="Kuypers M.M.M."/>
            <person name="Schreiber F."/>
            <person name="Dutilh B.E."/>
            <person name="Zedelius J."/>
            <person name="de Beer D."/>
            <person name="Gloerich J."/>
            <person name="Wessels H.J.C.T."/>
            <person name="van Allen T."/>
            <person name="Luesken F."/>
            <person name="Wu M."/>
            <person name="van de Pas-Schoonen K.T."/>
            <person name="Op den Camp H.J.M."/>
            <person name="Janssen-Megens E.M."/>
            <person name="Francoijs K-J."/>
            <person name="Stunnenberg H."/>
            <person name="Weissenbach J."/>
            <person name="Jetten M.S.M."/>
            <person name="Strous M."/>
        </authorList>
    </citation>
    <scope>NUCLEOTIDE SEQUENCE [LARGE SCALE GENOMIC DNA]</scope>
</reference>
<evidence type="ECO:0000313" key="2">
    <source>
        <dbReference type="EMBL" id="CBE67779.1"/>
    </source>
</evidence>
<organism evidence="2 3">
    <name type="scientific">Methylomirabilis oxygeniifera</name>
    <dbReference type="NCBI Taxonomy" id="671143"/>
    <lineage>
        <taxon>Bacteria</taxon>
        <taxon>Candidatus Methylomirabilota</taxon>
        <taxon>Candidatus Methylomirabilia</taxon>
        <taxon>Candidatus Methylomirabilales</taxon>
        <taxon>Candidatus Methylomirabilaceae</taxon>
        <taxon>Candidatus Methylomirabilis</taxon>
    </lineage>
</organism>
<protein>
    <recommendedName>
        <fullName evidence="1">DUF5615 domain-containing protein</fullName>
    </recommendedName>
</protein>
<feature type="domain" description="DUF5615" evidence="1">
    <location>
        <begin position="2"/>
        <end position="43"/>
    </location>
</feature>
<name>D5MLB3_METO1</name>
<evidence type="ECO:0000259" key="1">
    <source>
        <dbReference type="Pfam" id="PF18480"/>
    </source>
</evidence>
<dbReference type="AlphaFoldDB" id="D5MLB3"/>
<gene>
    <name evidence="2" type="ORF">DAMO_0709</name>
</gene>
<dbReference type="Proteomes" id="UP000006898">
    <property type="component" value="Chromosome"/>
</dbReference>
<dbReference type="Pfam" id="PF18480">
    <property type="entry name" value="DUF5615"/>
    <property type="match status" value="1"/>
</dbReference>
<dbReference type="eggNOG" id="COG4634">
    <property type="taxonomic scope" value="Bacteria"/>
</dbReference>
<dbReference type="InterPro" id="IPR041049">
    <property type="entry name" value="DUF5615"/>
</dbReference>
<dbReference type="KEGG" id="mox:DAMO_0709"/>
<proteinExistence type="predicted"/>
<evidence type="ECO:0000313" key="3">
    <source>
        <dbReference type="Proteomes" id="UP000006898"/>
    </source>
</evidence>
<dbReference type="HOGENOM" id="CLU_3115792_0_0_0"/>